<feature type="domain" description="Helix-hairpin-helix DNA-binding motif class 1" evidence="2">
    <location>
        <begin position="147"/>
        <end position="166"/>
    </location>
</feature>
<dbReference type="InterPro" id="IPR004509">
    <property type="entry name" value="Competence_ComEA_HhH"/>
</dbReference>
<dbReference type="NCBIfam" id="TIGR00426">
    <property type="entry name" value="competence protein ComEA helix-hairpin-helix repeat region"/>
    <property type="match status" value="1"/>
</dbReference>
<reference evidence="3" key="1">
    <citation type="submission" date="2022-09" db="EMBL/GenBank/DDBJ databases">
        <title>Eubacterium sp. LFL-14 isolated from human feces.</title>
        <authorList>
            <person name="Liu F."/>
        </authorList>
    </citation>
    <scope>NUCLEOTIDE SEQUENCE</scope>
    <source>
        <strain evidence="3">LFL-14</strain>
    </source>
</reference>
<name>A0ABT2LZE0_9FIRM</name>
<proteinExistence type="predicted"/>
<evidence type="ECO:0000313" key="3">
    <source>
        <dbReference type="EMBL" id="MCT7398555.1"/>
    </source>
</evidence>
<dbReference type="Gene3D" id="1.10.150.280">
    <property type="entry name" value="AF1531-like domain"/>
    <property type="match status" value="1"/>
</dbReference>
<dbReference type="Pfam" id="PF10531">
    <property type="entry name" value="SLBB"/>
    <property type="match status" value="1"/>
</dbReference>
<evidence type="ECO:0000313" key="4">
    <source>
        <dbReference type="Proteomes" id="UP001431199"/>
    </source>
</evidence>
<dbReference type="PANTHER" id="PTHR21180">
    <property type="entry name" value="ENDONUCLEASE/EXONUCLEASE/PHOSPHATASE FAMILY DOMAIN-CONTAINING PROTEIN 1"/>
    <property type="match status" value="1"/>
</dbReference>
<sequence length="200" mass="22599">MYKILNKLSYFTKNVSIVVLMICAGIILTGCDDSKEIMINEETIEESYEYTENKNHIYVYLSGEVESPGVYKLENEARLYQAIELAGGMTKNAQKEYLNLAETVYDGQQIHILSKKEYKKSQEQDTDIVQNTDSDNALININTATPEELQSLSGVGETRAKAIIEYREKNGKFQTIEDIKNVSGIGDSTFENIQNDITVK</sequence>
<dbReference type="InterPro" id="IPR019554">
    <property type="entry name" value="Soluble_ligand-bd"/>
</dbReference>
<dbReference type="SUPFAM" id="SSF47781">
    <property type="entry name" value="RuvA domain 2-like"/>
    <property type="match status" value="1"/>
</dbReference>
<gene>
    <name evidence="3" type="ORF">N5B56_05570</name>
</gene>
<protein>
    <submittedName>
        <fullName evidence="3">Helix-hairpin-helix domain-containing protein</fullName>
    </submittedName>
</protein>
<dbReference type="SMART" id="SM00278">
    <property type="entry name" value="HhH1"/>
    <property type="match status" value="2"/>
</dbReference>
<feature type="transmembrane region" description="Helical" evidence="1">
    <location>
        <begin position="12"/>
        <end position="30"/>
    </location>
</feature>
<dbReference type="Gene3D" id="3.10.560.10">
    <property type="entry name" value="Outer membrane lipoprotein wza domain like"/>
    <property type="match status" value="1"/>
</dbReference>
<dbReference type="InterPro" id="IPR010994">
    <property type="entry name" value="RuvA_2-like"/>
</dbReference>
<dbReference type="PANTHER" id="PTHR21180:SF32">
    <property type="entry name" value="ENDONUCLEASE_EXONUCLEASE_PHOSPHATASE FAMILY DOMAIN-CONTAINING PROTEIN 1"/>
    <property type="match status" value="1"/>
</dbReference>
<keyword evidence="1" id="KW-0472">Membrane</keyword>
<dbReference type="PROSITE" id="PS51257">
    <property type="entry name" value="PROKAR_LIPOPROTEIN"/>
    <property type="match status" value="1"/>
</dbReference>
<dbReference type="Pfam" id="PF12836">
    <property type="entry name" value="HHH_3"/>
    <property type="match status" value="1"/>
</dbReference>
<evidence type="ECO:0000259" key="2">
    <source>
        <dbReference type="SMART" id="SM00278"/>
    </source>
</evidence>
<dbReference type="Proteomes" id="UP001431199">
    <property type="component" value="Unassembled WGS sequence"/>
</dbReference>
<dbReference type="RefSeq" id="WP_260978542.1">
    <property type="nucleotide sequence ID" value="NZ_JAODBU010000004.1"/>
</dbReference>
<evidence type="ECO:0000256" key="1">
    <source>
        <dbReference type="SAM" id="Phobius"/>
    </source>
</evidence>
<keyword evidence="1" id="KW-1133">Transmembrane helix</keyword>
<dbReference type="InterPro" id="IPR051675">
    <property type="entry name" value="Endo/Exo/Phosphatase_dom_1"/>
</dbReference>
<feature type="domain" description="Helix-hairpin-helix DNA-binding motif class 1" evidence="2">
    <location>
        <begin position="177"/>
        <end position="196"/>
    </location>
</feature>
<keyword evidence="4" id="KW-1185">Reference proteome</keyword>
<dbReference type="EMBL" id="JAODBU010000004">
    <property type="protein sequence ID" value="MCT7398555.1"/>
    <property type="molecule type" value="Genomic_DNA"/>
</dbReference>
<accession>A0ABT2LZE0</accession>
<organism evidence="3 4">
    <name type="scientific">Eubacterium album</name>
    <dbReference type="NCBI Taxonomy" id="2978477"/>
    <lineage>
        <taxon>Bacteria</taxon>
        <taxon>Bacillati</taxon>
        <taxon>Bacillota</taxon>
        <taxon>Clostridia</taxon>
        <taxon>Eubacteriales</taxon>
        <taxon>Eubacteriaceae</taxon>
        <taxon>Eubacterium</taxon>
    </lineage>
</organism>
<comment type="caution">
    <text evidence="3">The sequence shown here is derived from an EMBL/GenBank/DDBJ whole genome shotgun (WGS) entry which is preliminary data.</text>
</comment>
<dbReference type="InterPro" id="IPR003583">
    <property type="entry name" value="Hlx-hairpin-Hlx_DNA-bd_motif"/>
</dbReference>
<keyword evidence="1" id="KW-0812">Transmembrane</keyword>